<evidence type="ECO:0000256" key="15">
    <source>
        <dbReference type="ARBA" id="ARBA00023172"/>
    </source>
</evidence>
<evidence type="ECO:0000256" key="9">
    <source>
        <dbReference type="ARBA" id="ARBA00022763"/>
    </source>
</evidence>
<dbReference type="InterPro" id="IPR014145">
    <property type="entry name" value="LigD_pol_dom"/>
</dbReference>
<evidence type="ECO:0000256" key="12">
    <source>
        <dbReference type="ARBA" id="ARBA00022840"/>
    </source>
</evidence>
<dbReference type="SUPFAM" id="SSF50249">
    <property type="entry name" value="Nucleic acid-binding proteins"/>
    <property type="match status" value="1"/>
</dbReference>
<dbReference type="Proteomes" id="UP001427805">
    <property type="component" value="Unassembled WGS sequence"/>
</dbReference>
<evidence type="ECO:0000256" key="7">
    <source>
        <dbReference type="ARBA" id="ARBA00022723"/>
    </source>
</evidence>
<keyword evidence="10" id="KW-0378">Hydrolase</keyword>
<dbReference type="InterPro" id="IPR052171">
    <property type="entry name" value="NHEJ_LigD"/>
</dbReference>
<keyword evidence="6" id="KW-0540">Nuclease</keyword>
<comment type="cofactor">
    <cofactor evidence="1">
        <name>Mn(2+)</name>
        <dbReference type="ChEBI" id="CHEBI:29035"/>
    </cofactor>
</comment>
<dbReference type="Pfam" id="PF04679">
    <property type="entry name" value="DNA_ligase_A_C"/>
    <property type="match status" value="1"/>
</dbReference>
<keyword evidence="3 23" id="KW-0436">Ligase</keyword>
<dbReference type="NCBIfam" id="TIGR02776">
    <property type="entry name" value="NHEJ_ligase_prk"/>
    <property type="match status" value="1"/>
</dbReference>
<evidence type="ECO:0000256" key="16">
    <source>
        <dbReference type="ARBA" id="ARBA00023204"/>
    </source>
</evidence>
<evidence type="ECO:0000256" key="11">
    <source>
        <dbReference type="ARBA" id="ARBA00022839"/>
    </source>
</evidence>
<dbReference type="RefSeq" id="WP_346244908.1">
    <property type="nucleotide sequence ID" value="NZ_JBDIZK010000001.1"/>
</dbReference>
<dbReference type="NCBIfam" id="TIGR02777">
    <property type="entry name" value="LigD_PE_dom"/>
    <property type="match status" value="1"/>
</dbReference>
<dbReference type="InterPro" id="IPR014143">
    <property type="entry name" value="NHEJ_ligase_prk"/>
</dbReference>
<keyword evidence="14" id="KW-0238">DNA-binding</keyword>
<feature type="domain" description="ATP-dependent DNA ligase family profile" evidence="22">
    <location>
        <begin position="316"/>
        <end position="398"/>
    </location>
</feature>
<evidence type="ECO:0000256" key="19">
    <source>
        <dbReference type="ARBA" id="ARBA00029943"/>
    </source>
</evidence>
<dbReference type="InterPro" id="IPR033651">
    <property type="entry name" value="PaeLigD_Pol-like"/>
</dbReference>
<feature type="region of interest" description="Disordered" evidence="21">
    <location>
        <begin position="184"/>
        <end position="217"/>
    </location>
</feature>
<gene>
    <name evidence="23" type="primary">ligD</name>
    <name evidence="23" type="ORF">TPR58_01930</name>
</gene>
<dbReference type="CDD" id="cd07971">
    <property type="entry name" value="OBF_DNA_ligase_LigD"/>
    <property type="match status" value="1"/>
</dbReference>
<accession>A0ABV0B2T6</accession>
<dbReference type="Pfam" id="PF01068">
    <property type="entry name" value="DNA_ligase_A_M"/>
    <property type="match status" value="1"/>
</dbReference>
<evidence type="ECO:0000256" key="1">
    <source>
        <dbReference type="ARBA" id="ARBA00001936"/>
    </source>
</evidence>
<reference evidence="23 24" key="1">
    <citation type="submission" date="2024-05" db="EMBL/GenBank/DDBJ databases">
        <title>Sphingomonas sp. HF-S3 16S ribosomal RNA gene Genome sequencing and assembly.</title>
        <authorList>
            <person name="Lee H."/>
        </authorList>
    </citation>
    <scope>NUCLEOTIDE SEQUENCE [LARGE SCALE GENOMIC DNA]</scope>
    <source>
        <strain evidence="23 24">HF-S3</strain>
    </source>
</reference>
<evidence type="ECO:0000313" key="24">
    <source>
        <dbReference type="Proteomes" id="UP001427805"/>
    </source>
</evidence>
<sequence length="813" mass="89019">MARKPDLLAKYNAKRDFAKTAEPAGTIAEGGSHRFIVQKHDASRLHWDFRLEIDGVLKSWAVTRGPSIDPGEKRLAVRTEDHPLSYADFEGTIPKGEYGGGTVMLWDSGTWAPIAGKSEKDLDEGHLHFTLQGERMKGDWLLIRLKPRGKERGENWLLRKIDDAEAGATDVLVETALTSVSTGRTMQEIAEGKKPSRAAAKPGGPARRVAKGGKRPDFHEPQLATLVDAVPAGNQWLHEVKYDGYRALVALGQGGARVFTRSGLDWTGKFPGIAEAAATLSAPALIDGEIVAYKDGKPDFSTLQDAISRGGQGLTYFAFDLLSEGGEDLTALPQIQRKERLRALVTGADDRIQYSEHVLGAGEQLFEAMCREGYEGIVSKRADAPYRGTRTKSWLKVKCTRRQEFVIVGWLPSTAKGRGFRSLLLAVNGPDGLVYAGKVGTGFSMDTLHDLRKAFEKIAAKTAPVEVPRAEARGAQWLRPELVAEIAFSEFTAENVVRHASFLGLRGDKPAKQVVIEQAAATPEVPAHDIRITSRDRVIYPGEGLTKGQLADYYAAASAIILPWLANRPVSLVRCPQGRAKQCFFQKHDAGSFGDHVHHVEIREKDGSTEPYLYIDDANGLLACVQMGTIEFHGWGSLVSDVEKADRMVFDLDPDEGLDFGVVKKAAEDLKQHLAEIGLTSWPMLSGGKGVHVVVPLIPRAEWPAVRSFAERFARALSEAEPERFTANLKKVQRKGKIFIDYLRNQRGATAVLPYTARAREGAAVAAPVTWTELRDIDTAQAFSIRDIDTLVERSNSRALAGWGTADQALPDV</sequence>
<keyword evidence="15" id="KW-0233">DNA recombination</keyword>
<comment type="caution">
    <text evidence="23">The sequence shown here is derived from an EMBL/GenBank/DDBJ whole genome shotgun (WGS) entry which is preliminary data.</text>
</comment>
<dbReference type="PANTHER" id="PTHR42705:SF2">
    <property type="entry name" value="BIFUNCTIONAL NON-HOMOLOGOUS END JOINING PROTEIN LIGD"/>
    <property type="match status" value="1"/>
</dbReference>
<evidence type="ECO:0000256" key="5">
    <source>
        <dbReference type="ARBA" id="ARBA00022695"/>
    </source>
</evidence>
<dbReference type="InterPro" id="IPR012340">
    <property type="entry name" value="NA-bd_OB-fold"/>
</dbReference>
<evidence type="ECO:0000256" key="20">
    <source>
        <dbReference type="ARBA" id="ARBA00034003"/>
    </source>
</evidence>
<dbReference type="NCBIfam" id="NF004628">
    <property type="entry name" value="PRK05972.1"/>
    <property type="match status" value="1"/>
</dbReference>
<keyword evidence="11" id="KW-0269">Exonuclease</keyword>
<feature type="compositionally biased region" description="Low complexity" evidence="21">
    <location>
        <begin position="197"/>
        <end position="207"/>
    </location>
</feature>
<proteinExistence type="predicted"/>
<evidence type="ECO:0000256" key="18">
    <source>
        <dbReference type="ARBA" id="ARBA00023268"/>
    </source>
</evidence>
<evidence type="ECO:0000256" key="13">
    <source>
        <dbReference type="ARBA" id="ARBA00022932"/>
    </source>
</evidence>
<dbReference type="EMBL" id="JBDIZK010000001">
    <property type="protein sequence ID" value="MEN3745910.1"/>
    <property type="molecule type" value="Genomic_DNA"/>
</dbReference>
<dbReference type="Gene3D" id="2.40.50.140">
    <property type="entry name" value="Nucleic acid-binding proteins"/>
    <property type="match status" value="1"/>
</dbReference>
<organism evidence="23 24">
    <name type="scientific">Sphingomonas rustica</name>
    <dbReference type="NCBI Taxonomy" id="3103142"/>
    <lineage>
        <taxon>Bacteria</taxon>
        <taxon>Pseudomonadati</taxon>
        <taxon>Pseudomonadota</taxon>
        <taxon>Alphaproteobacteria</taxon>
        <taxon>Sphingomonadales</taxon>
        <taxon>Sphingomonadaceae</taxon>
        <taxon>Sphingomonas</taxon>
    </lineage>
</organism>
<evidence type="ECO:0000313" key="23">
    <source>
        <dbReference type="EMBL" id="MEN3745910.1"/>
    </source>
</evidence>
<dbReference type="GO" id="GO:0003910">
    <property type="term" value="F:DNA ligase (ATP) activity"/>
    <property type="evidence" value="ECO:0007669"/>
    <property type="project" value="UniProtKB-EC"/>
</dbReference>
<dbReference type="Gene3D" id="3.30.470.30">
    <property type="entry name" value="DNA ligase/mRNA capping enzyme"/>
    <property type="match status" value="1"/>
</dbReference>
<dbReference type="InterPro" id="IPR014144">
    <property type="entry name" value="LigD_PE_domain"/>
</dbReference>
<evidence type="ECO:0000256" key="14">
    <source>
        <dbReference type="ARBA" id="ARBA00023125"/>
    </source>
</evidence>
<dbReference type="CDD" id="cd04862">
    <property type="entry name" value="PaeLigD_Pol_like"/>
    <property type="match status" value="1"/>
</dbReference>
<evidence type="ECO:0000256" key="3">
    <source>
        <dbReference type="ARBA" id="ARBA00022598"/>
    </source>
</evidence>
<evidence type="ECO:0000256" key="4">
    <source>
        <dbReference type="ARBA" id="ARBA00022679"/>
    </source>
</evidence>
<dbReference type="SUPFAM" id="SSF56091">
    <property type="entry name" value="DNA ligase/mRNA capping enzyme, catalytic domain"/>
    <property type="match status" value="1"/>
</dbReference>
<evidence type="ECO:0000256" key="10">
    <source>
        <dbReference type="ARBA" id="ARBA00022801"/>
    </source>
</evidence>
<dbReference type="Pfam" id="PF13298">
    <property type="entry name" value="LigD_N"/>
    <property type="match status" value="1"/>
</dbReference>
<evidence type="ECO:0000256" key="6">
    <source>
        <dbReference type="ARBA" id="ARBA00022722"/>
    </source>
</evidence>
<keyword evidence="17" id="KW-0464">Manganese</keyword>
<evidence type="ECO:0000256" key="8">
    <source>
        <dbReference type="ARBA" id="ARBA00022741"/>
    </source>
</evidence>
<dbReference type="NCBIfam" id="TIGR02779">
    <property type="entry name" value="NHEJ_ligase_lig"/>
    <property type="match status" value="1"/>
</dbReference>
<dbReference type="NCBIfam" id="TIGR02778">
    <property type="entry name" value="ligD_pol"/>
    <property type="match status" value="1"/>
</dbReference>
<dbReference type="InterPro" id="IPR012310">
    <property type="entry name" value="DNA_ligase_ATP-dep_cent"/>
</dbReference>
<protein>
    <recommendedName>
        <fullName evidence="2">DNA ligase (ATP)</fullName>
        <ecNumber evidence="2">6.5.1.1</ecNumber>
    </recommendedName>
    <alternativeName>
        <fullName evidence="19">NHEJ DNA polymerase</fullName>
    </alternativeName>
</protein>
<keyword evidence="9" id="KW-0227">DNA damage</keyword>
<evidence type="ECO:0000256" key="21">
    <source>
        <dbReference type="SAM" id="MobiDB-lite"/>
    </source>
</evidence>
<dbReference type="InterPro" id="IPR012309">
    <property type="entry name" value="DNA_ligase_ATP-dep_C"/>
</dbReference>
<dbReference type="Gene3D" id="3.30.1490.70">
    <property type="match status" value="1"/>
</dbReference>
<comment type="catalytic activity">
    <reaction evidence="20">
        <text>ATP + (deoxyribonucleotide)n-3'-hydroxyl + 5'-phospho-(deoxyribonucleotide)m = (deoxyribonucleotide)n+m + AMP + diphosphate.</text>
        <dbReference type="EC" id="6.5.1.1"/>
    </reaction>
</comment>
<dbReference type="PROSITE" id="PS50160">
    <property type="entry name" value="DNA_LIGASE_A3"/>
    <property type="match status" value="1"/>
</dbReference>
<dbReference type="InterPro" id="IPR014146">
    <property type="entry name" value="LigD_ligase_dom"/>
</dbReference>
<dbReference type="Gene3D" id="3.90.920.10">
    <property type="entry name" value="DNA primase, PRIM domain"/>
    <property type="match status" value="1"/>
</dbReference>
<keyword evidence="7" id="KW-0479">Metal-binding</keyword>
<dbReference type="PANTHER" id="PTHR42705">
    <property type="entry name" value="BIFUNCTIONAL NON-HOMOLOGOUS END JOINING PROTEIN LIGD"/>
    <property type="match status" value="1"/>
</dbReference>
<name>A0ABV0B2T6_9SPHN</name>
<keyword evidence="16" id="KW-0234">DNA repair</keyword>
<dbReference type="EC" id="6.5.1.1" evidence="2"/>
<dbReference type="CDD" id="cd07906">
    <property type="entry name" value="Adenylation_DNA_ligase_LigD_LigC"/>
    <property type="match status" value="1"/>
</dbReference>
<keyword evidence="5" id="KW-0548">Nucleotidyltransferase</keyword>
<keyword evidence="8" id="KW-0547">Nucleotide-binding</keyword>
<keyword evidence="24" id="KW-1185">Reference proteome</keyword>
<evidence type="ECO:0000259" key="22">
    <source>
        <dbReference type="PROSITE" id="PS50160"/>
    </source>
</evidence>
<keyword evidence="12" id="KW-0067">ATP-binding</keyword>
<keyword evidence="13" id="KW-0239">DNA-directed DNA polymerase</keyword>
<keyword evidence="18" id="KW-0511">Multifunctional enzyme</keyword>
<keyword evidence="4" id="KW-0808">Transferase</keyword>
<evidence type="ECO:0000256" key="17">
    <source>
        <dbReference type="ARBA" id="ARBA00023211"/>
    </source>
</evidence>
<dbReference type="Pfam" id="PF21686">
    <property type="entry name" value="LigD_Prim-Pol"/>
    <property type="match status" value="1"/>
</dbReference>
<evidence type="ECO:0000256" key="2">
    <source>
        <dbReference type="ARBA" id="ARBA00012727"/>
    </source>
</evidence>